<dbReference type="InterPro" id="IPR003343">
    <property type="entry name" value="Big_2"/>
</dbReference>
<evidence type="ECO:0000256" key="1">
    <source>
        <dbReference type="ARBA" id="ARBA00022737"/>
    </source>
</evidence>
<dbReference type="SUPFAM" id="SSF49373">
    <property type="entry name" value="Invasin/intimin cell-adhesion fragments"/>
    <property type="match status" value="1"/>
</dbReference>
<dbReference type="GO" id="GO:0010411">
    <property type="term" value="P:xyloglucan metabolic process"/>
    <property type="evidence" value="ECO:0007669"/>
    <property type="project" value="TreeGrafter"/>
</dbReference>
<dbReference type="eggNOG" id="COG3866">
    <property type="taxonomic scope" value="Bacteria"/>
</dbReference>
<evidence type="ECO:0000259" key="4">
    <source>
        <dbReference type="SMART" id="SM00635"/>
    </source>
</evidence>
<dbReference type="InterPro" id="IPR031778">
    <property type="entry name" value="Sortilin_N"/>
</dbReference>
<dbReference type="Proteomes" id="UP000019402">
    <property type="component" value="Unassembled WGS sequence"/>
</dbReference>
<name>W7XWJ6_9BACT</name>
<dbReference type="Gene3D" id="2.60.120.260">
    <property type="entry name" value="Galactose-binding domain-like"/>
    <property type="match status" value="1"/>
</dbReference>
<dbReference type="Pfam" id="PF18962">
    <property type="entry name" value="Por_Secre_tail"/>
    <property type="match status" value="1"/>
</dbReference>
<feature type="chain" id="PRO_5004903849" description="BIG2 domain-containing protein" evidence="3">
    <location>
        <begin position="19"/>
        <end position="1287"/>
    </location>
</feature>
<dbReference type="OrthoDB" id="9757809at2"/>
<accession>W7XWJ6</accession>
<dbReference type="PANTHER" id="PTHR43739:SF5">
    <property type="entry name" value="EXO-ALPHA-SIALIDASE"/>
    <property type="match status" value="1"/>
</dbReference>
<evidence type="ECO:0000313" key="5">
    <source>
        <dbReference type="EMBL" id="GAF02710.1"/>
    </source>
</evidence>
<dbReference type="STRING" id="869213.GCA_000517085_01807"/>
<proteinExistence type="predicted"/>
<sequence length="1287" mass="144329">MKHIFNVLLLLIAGQIAAQTNLLPDASFESGTITGSNSDYYNYEGKTLWRAWPFIGFEIDNEIKNSGSRSLKIVYKNYGNGSPSFRTEHYPLLDEGSYQFSFYYKTDIDRSSSYIEFDIRYGTQSGGTTSISVQQKPIVSEAKDGFVKVSVEFEANESFTTFAPYIRIPYISEGAFLYIDDVMLNKIATEPKATSPTPLNGSTGINANNTILQWVGGINAVKRNIYLGTSSGNLPLIASETSATTYPIADLENQTQYFWRVDEMDASNHITTGDEWSFTTKTFYEENMEIIQTQRVESDKLVTWKQFGPGNAGFNNFLRYHPLLPDICLTSPDMLNTYQTEDNGNTWFTVKDIDGTGELARIYDMFYATKTPEFAIAIESSRLYISKDTARSWQAINNCPWYTHMDPKGSEGRSWYRKISSVAIDPQDNNTWYVGAGNFCRGQQQLWSTVSSPTYDNPRGSENIYDNIKYQGKIWKTSDAGQTWLELTSGIDEKAQFSRIIVHPENKNMIFAGSQYGLYKSNNGGTSWTNIGNGKLDNNTIMNMDYYYDAASHRFVLYVIDQVRYYPDGQSTRCDGGIFKSEDNGETWININGNLGLDINQLTGGVPYNYYQYIAKWFGITVSEAQGTYPSLPTAALQYFNSLNVDPSGKDALYVGFYDAQVQKSFTPGRLWKTTDGGKNWINIARDYAPAWEADKAYWESRNNPYNDNMVEGHQLSNQQWNQNYPLRSLRYCSVNSRGDIMLIYAHNTFRSTDGGETFQQIDETYTSNGNIMPAGNSNLPGQCIWQDKRLGENVIYGGSGEHHLWKTTNDGSEGKQAAKYLNGTQESVFAVATHPWDENTVYTTSMRQKDLDRIFKSTDGGETFVDWGKATMAEEWMRTNHIRIDPINPLNMYFGVTEVAGSGGGSGTDGPDKDKEGGFHKSTDGGKTFSPSNNGMPTKVWVRDIEFDPRDNTRASIFVAAPWNKEVQINGGLFHSNDRGETWSEIPISNKIEGVNNIAFDHTGRLYASAGRRAANDDAGGLFYSDDYGESWTQIFEAEYVDNFDISPFDNNVLVFSMGELATNPGIFISLDRGKTWSKNNHTIGTPSKITQVEFDLHNPTTLWLSVMGSGFYKGYFKNGEDTRKITLTPGTSVLNPQETLQLHVEKTGLSGTIQYKSSNQSVASVSENGLVTAIKKGAVKIWATSEDGRYSDFLYLVVSDQHIGIKNQKSIEVSVFPNPTKNLLFVKGDYTGNLNMKIFAPNGTLTKVITHIKANKIDISDLNNGLYFYLLENKQGVSTGKFIVQ</sequence>
<keyword evidence="1" id="KW-0677">Repeat</keyword>
<dbReference type="Gene3D" id="2.60.40.1080">
    <property type="match status" value="1"/>
</dbReference>
<feature type="compositionally biased region" description="Basic and acidic residues" evidence="2">
    <location>
        <begin position="911"/>
        <end position="925"/>
    </location>
</feature>
<dbReference type="SMART" id="SM00635">
    <property type="entry name" value="BID_2"/>
    <property type="match status" value="1"/>
</dbReference>
<keyword evidence="6" id="KW-1185">Reference proteome</keyword>
<evidence type="ECO:0000256" key="2">
    <source>
        <dbReference type="SAM" id="MobiDB-lite"/>
    </source>
</evidence>
<evidence type="ECO:0000256" key="3">
    <source>
        <dbReference type="SAM" id="SignalP"/>
    </source>
</evidence>
<reference evidence="5 6" key="1">
    <citation type="journal article" date="2014" name="Genome Announc.">
        <title>Draft Genome Sequence of Cytophaga fermentans JCM 21142T, a Facultative Anaerobe Isolated from Marine Mud.</title>
        <authorList>
            <person name="Starns D."/>
            <person name="Oshima K."/>
            <person name="Suda W."/>
            <person name="Iino T."/>
            <person name="Yuki M."/>
            <person name="Inoue J."/>
            <person name="Kitamura K."/>
            <person name="Iida T."/>
            <person name="Darby A."/>
            <person name="Hattori M."/>
            <person name="Ohkuma M."/>
        </authorList>
    </citation>
    <scope>NUCLEOTIDE SEQUENCE [LARGE SCALE GENOMIC DNA]</scope>
    <source>
        <strain evidence="5 6">JCM 21142</strain>
    </source>
</reference>
<dbReference type="InterPro" id="IPR008964">
    <property type="entry name" value="Invasin/intimin_cell_adhesion"/>
</dbReference>
<dbReference type="eggNOG" id="COG4447">
    <property type="taxonomic scope" value="Bacteria"/>
</dbReference>
<keyword evidence="3" id="KW-0732">Signal</keyword>
<dbReference type="InterPro" id="IPR013783">
    <property type="entry name" value="Ig-like_fold"/>
</dbReference>
<dbReference type="RefSeq" id="WP_027471539.1">
    <property type="nucleotide sequence ID" value="NZ_BAMD01000012.1"/>
</dbReference>
<dbReference type="Pfam" id="PF15902">
    <property type="entry name" value="Sortilin-Vps10"/>
    <property type="match status" value="1"/>
</dbReference>
<dbReference type="SUPFAM" id="SSF110296">
    <property type="entry name" value="Oligoxyloglucan reducing end-specific cellobiohydrolase"/>
    <property type="match status" value="3"/>
</dbReference>
<feature type="domain" description="BIG2" evidence="4">
    <location>
        <begin position="1123"/>
        <end position="1196"/>
    </location>
</feature>
<dbReference type="Gene3D" id="2.130.10.10">
    <property type="entry name" value="YVTN repeat-like/Quinoprotein amine dehydrogenase"/>
    <property type="match status" value="5"/>
</dbReference>
<organism evidence="5 6">
    <name type="scientific">Saccharicrinis fermentans DSM 9555 = JCM 21142</name>
    <dbReference type="NCBI Taxonomy" id="869213"/>
    <lineage>
        <taxon>Bacteria</taxon>
        <taxon>Pseudomonadati</taxon>
        <taxon>Bacteroidota</taxon>
        <taxon>Bacteroidia</taxon>
        <taxon>Marinilabiliales</taxon>
        <taxon>Marinilabiliaceae</taxon>
        <taxon>Saccharicrinis</taxon>
    </lineage>
</organism>
<feature type="signal peptide" evidence="3">
    <location>
        <begin position="1"/>
        <end position="18"/>
    </location>
</feature>
<dbReference type="Gene3D" id="2.60.40.10">
    <property type="entry name" value="Immunoglobulins"/>
    <property type="match status" value="1"/>
</dbReference>
<comment type="caution">
    <text evidence="5">The sequence shown here is derived from an EMBL/GenBank/DDBJ whole genome shotgun (WGS) entry which is preliminary data.</text>
</comment>
<dbReference type="InterPro" id="IPR052025">
    <property type="entry name" value="Xyloglucanase_GH74"/>
</dbReference>
<dbReference type="Pfam" id="PF02368">
    <property type="entry name" value="Big_2"/>
    <property type="match status" value="1"/>
</dbReference>
<dbReference type="CDD" id="cd15482">
    <property type="entry name" value="Sialidase_non-viral"/>
    <property type="match status" value="1"/>
</dbReference>
<dbReference type="EMBL" id="BAMD01000012">
    <property type="protein sequence ID" value="GAF02710.1"/>
    <property type="molecule type" value="Genomic_DNA"/>
</dbReference>
<gene>
    <name evidence="5" type="ORF">JCM21142_31351</name>
</gene>
<dbReference type="NCBIfam" id="TIGR04183">
    <property type="entry name" value="Por_Secre_tail"/>
    <property type="match status" value="1"/>
</dbReference>
<feature type="region of interest" description="Disordered" evidence="2">
    <location>
        <begin position="903"/>
        <end position="936"/>
    </location>
</feature>
<dbReference type="InterPro" id="IPR026444">
    <property type="entry name" value="Secre_tail"/>
</dbReference>
<dbReference type="PANTHER" id="PTHR43739">
    <property type="entry name" value="XYLOGLUCANASE (EUROFUNG)"/>
    <property type="match status" value="1"/>
</dbReference>
<protein>
    <recommendedName>
        <fullName evidence="4">BIG2 domain-containing protein</fullName>
    </recommendedName>
</protein>
<evidence type="ECO:0000313" key="6">
    <source>
        <dbReference type="Proteomes" id="UP000019402"/>
    </source>
</evidence>
<dbReference type="InterPro" id="IPR015943">
    <property type="entry name" value="WD40/YVTN_repeat-like_dom_sf"/>
</dbReference>